<evidence type="ECO:0000313" key="2">
    <source>
        <dbReference type="Proteomes" id="UP000694555"/>
    </source>
</evidence>
<reference evidence="1" key="2">
    <citation type="submission" date="2025-09" db="UniProtKB">
        <authorList>
            <consortium name="Ensembl"/>
        </authorList>
    </citation>
    <scope>IDENTIFICATION</scope>
</reference>
<dbReference type="Proteomes" id="UP000694555">
    <property type="component" value="Unplaced"/>
</dbReference>
<sequence length="137" mass="14645">MNAHAPCGNKAETRTVCIRSGKRLIFFHQPCAMGQQQRRSIIWGETSQPVMLLPGCRAEAVGEGLKLCVGDADGKKQEGSNEGLMWEVGILFPALTLKTPSASGKPFHAAASVSPLAILPPLEGRLPFAVHTSLQQV</sequence>
<name>A0A8B9ZCZ6_9AVES</name>
<protein>
    <submittedName>
        <fullName evidence="1">Uncharacterized protein</fullName>
    </submittedName>
</protein>
<reference evidence="1" key="1">
    <citation type="submission" date="2025-08" db="UniProtKB">
        <authorList>
            <consortium name="Ensembl"/>
        </authorList>
    </citation>
    <scope>IDENTIFICATION</scope>
</reference>
<evidence type="ECO:0000313" key="1">
    <source>
        <dbReference type="Ensembl" id="ENSBJAP00000003557.1"/>
    </source>
</evidence>
<dbReference type="Ensembl" id="ENSBJAT00000003642.1">
    <property type="protein sequence ID" value="ENSBJAP00000003557.1"/>
    <property type="gene ID" value="ENSBJAG00000002585.1"/>
</dbReference>
<keyword evidence="2" id="KW-1185">Reference proteome</keyword>
<organism evidence="1 2">
    <name type="scientific">Buteo japonicus</name>
    <dbReference type="NCBI Taxonomy" id="224669"/>
    <lineage>
        <taxon>Eukaryota</taxon>
        <taxon>Metazoa</taxon>
        <taxon>Chordata</taxon>
        <taxon>Craniata</taxon>
        <taxon>Vertebrata</taxon>
        <taxon>Euteleostomi</taxon>
        <taxon>Archelosauria</taxon>
        <taxon>Archosauria</taxon>
        <taxon>Dinosauria</taxon>
        <taxon>Saurischia</taxon>
        <taxon>Theropoda</taxon>
        <taxon>Coelurosauria</taxon>
        <taxon>Aves</taxon>
        <taxon>Neognathae</taxon>
        <taxon>Neoaves</taxon>
        <taxon>Telluraves</taxon>
        <taxon>Accipitrimorphae</taxon>
        <taxon>Accipitriformes</taxon>
        <taxon>Accipitridae</taxon>
        <taxon>Accipitrinae</taxon>
        <taxon>Buteo</taxon>
    </lineage>
</organism>
<proteinExistence type="predicted"/>
<dbReference type="AlphaFoldDB" id="A0A8B9ZCZ6"/>
<accession>A0A8B9ZCZ6</accession>